<evidence type="ECO:0000313" key="1">
    <source>
        <dbReference type="EMBL" id="SPD17908.1"/>
    </source>
</evidence>
<name>A0A2N9I0I9_FAGSY</name>
<sequence>MEWESSSKNKFRSEIKANRSELLMILDTSRSGNLEIQADLEISELGKRMEWDAGTCRGERENGVGCGMLGPAERRKKEWRESWGVGIGREKRSVERRE</sequence>
<reference evidence="1" key="1">
    <citation type="submission" date="2018-02" db="EMBL/GenBank/DDBJ databases">
        <authorList>
            <person name="Cohen D.B."/>
            <person name="Kent A.D."/>
        </authorList>
    </citation>
    <scope>NUCLEOTIDE SEQUENCE</scope>
</reference>
<dbReference type="AlphaFoldDB" id="A0A2N9I0I9"/>
<organism evidence="1">
    <name type="scientific">Fagus sylvatica</name>
    <name type="common">Beechnut</name>
    <dbReference type="NCBI Taxonomy" id="28930"/>
    <lineage>
        <taxon>Eukaryota</taxon>
        <taxon>Viridiplantae</taxon>
        <taxon>Streptophyta</taxon>
        <taxon>Embryophyta</taxon>
        <taxon>Tracheophyta</taxon>
        <taxon>Spermatophyta</taxon>
        <taxon>Magnoliopsida</taxon>
        <taxon>eudicotyledons</taxon>
        <taxon>Gunneridae</taxon>
        <taxon>Pentapetalae</taxon>
        <taxon>rosids</taxon>
        <taxon>fabids</taxon>
        <taxon>Fagales</taxon>
        <taxon>Fagaceae</taxon>
        <taxon>Fagus</taxon>
    </lineage>
</organism>
<proteinExistence type="predicted"/>
<dbReference type="EMBL" id="OIVN01004531">
    <property type="protein sequence ID" value="SPD17908.1"/>
    <property type="molecule type" value="Genomic_DNA"/>
</dbReference>
<protein>
    <submittedName>
        <fullName evidence="1">Uncharacterized protein</fullName>
    </submittedName>
</protein>
<accession>A0A2N9I0I9</accession>
<gene>
    <name evidence="1" type="ORF">FSB_LOCUS45790</name>
</gene>